<sequence length="188" mass="21419">MIKFCTSVLCLIVLCMKVTAYKKFYLPNSICPHFCKFRTTSKFDKNAHLFDWETCYPTSYENEQSNSENNRLKNGCPVVPTCNDDSYVNCVCWGIYGLYVGNLTQPICKFSREEVELRSRPSQKLGNMPVKDQKKKPGQVITNTADTIKTKLNSTVNMDENILKDKFTMSGPAKGASLTEFCLFSFCF</sequence>
<keyword evidence="1" id="KW-0732">Signal</keyword>
<protein>
    <submittedName>
        <fullName evidence="2">Uncharacterized protein</fullName>
    </submittedName>
</protein>
<accession>A0AAV0XKY7</accession>
<evidence type="ECO:0000313" key="3">
    <source>
        <dbReference type="Proteomes" id="UP001160148"/>
    </source>
</evidence>
<dbReference type="AlphaFoldDB" id="A0AAV0XKY7"/>
<feature type="signal peptide" evidence="1">
    <location>
        <begin position="1"/>
        <end position="20"/>
    </location>
</feature>
<gene>
    <name evidence="2" type="ORF">MEUPH1_LOCUS22482</name>
</gene>
<comment type="caution">
    <text evidence="2">The sequence shown here is derived from an EMBL/GenBank/DDBJ whole genome shotgun (WGS) entry which is preliminary data.</text>
</comment>
<evidence type="ECO:0000313" key="2">
    <source>
        <dbReference type="EMBL" id="CAI6368081.1"/>
    </source>
</evidence>
<organism evidence="2 3">
    <name type="scientific">Macrosiphum euphorbiae</name>
    <name type="common">potato aphid</name>
    <dbReference type="NCBI Taxonomy" id="13131"/>
    <lineage>
        <taxon>Eukaryota</taxon>
        <taxon>Metazoa</taxon>
        <taxon>Ecdysozoa</taxon>
        <taxon>Arthropoda</taxon>
        <taxon>Hexapoda</taxon>
        <taxon>Insecta</taxon>
        <taxon>Pterygota</taxon>
        <taxon>Neoptera</taxon>
        <taxon>Paraneoptera</taxon>
        <taxon>Hemiptera</taxon>
        <taxon>Sternorrhyncha</taxon>
        <taxon>Aphidomorpha</taxon>
        <taxon>Aphidoidea</taxon>
        <taxon>Aphididae</taxon>
        <taxon>Macrosiphini</taxon>
        <taxon>Macrosiphum</taxon>
    </lineage>
</organism>
<name>A0AAV0XKY7_9HEMI</name>
<dbReference type="Proteomes" id="UP001160148">
    <property type="component" value="Unassembled WGS sequence"/>
</dbReference>
<reference evidence="2 3" key="1">
    <citation type="submission" date="2023-01" db="EMBL/GenBank/DDBJ databases">
        <authorList>
            <person name="Whitehead M."/>
        </authorList>
    </citation>
    <scope>NUCLEOTIDE SEQUENCE [LARGE SCALE GENOMIC DNA]</scope>
</reference>
<dbReference type="EMBL" id="CARXXK010000005">
    <property type="protein sequence ID" value="CAI6368081.1"/>
    <property type="molecule type" value="Genomic_DNA"/>
</dbReference>
<evidence type="ECO:0000256" key="1">
    <source>
        <dbReference type="SAM" id="SignalP"/>
    </source>
</evidence>
<proteinExistence type="predicted"/>
<feature type="chain" id="PRO_5043987389" evidence="1">
    <location>
        <begin position="21"/>
        <end position="188"/>
    </location>
</feature>
<keyword evidence="3" id="KW-1185">Reference proteome</keyword>